<dbReference type="EMBL" id="PUIN01000021">
    <property type="protein sequence ID" value="PQO97527.1"/>
    <property type="molecule type" value="Genomic_DNA"/>
</dbReference>
<dbReference type="Proteomes" id="UP000239687">
    <property type="component" value="Unassembled WGS sequence"/>
</dbReference>
<dbReference type="InterPro" id="IPR018640">
    <property type="entry name" value="DUF2063"/>
</dbReference>
<evidence type="ECO:0000313" key="3">
    <source>
        <dbReference type="Proteomes" id="UP000239687"/>
    </source>
</evidence>
<dbReference type="RefSeq" id="WP_105348425.1">
    <property type="nucleotide sequence ID" value="NZ_PUIN01000021.1"/>
</dbReference>
<sequence>MSTQAAFAAALLDPQQPCPEGLCSANGADPASRFAVYRNNVQSSLINALADSYPVVVQLVGEEFFRAMAGSYVQSCPPQGPLINDYGKDFAGFIDHFEPAACVPYLADVARLERLRVQAYHAADAQPLSHAQIATALADPQALSELTVGLHPSLNLLTSAFAVVGIWAAHQQDASLVGVDLDHGQNALVLRNGLEVEVFTIDQGASTFIQNLRLGQPLSQALETAPAFDLSQTLALLISHNAITHLHHNQVSP</sequence>
<dbReference type="Pfam" id="PF09836">
    <property type="entry name" value="DUF2063"/>
    <property type="match status" value="1"/>
</dbReference>
<proteinExistence type="predicted"/>
<protein>
    <submittedName>
        <fullName evidence="2">DUF2063 domain-containing protein</fullName>
    </submittedName>
</protein>
<evidence type="ECO:0000313" key="2">
    <source>
        <dbReference type="EMBL" id="PQO97527.1"/>
    </source>
</evidence>
<dbReference type="Gene3D" id="1.10.150.690">
    <property type="entry name" value="DUF2063"/>
    <property type="match status" value="1"/>
</dbReference>
<organism evidence="2 3">
    <name type="scientific">Pseudomonas frederiksbergensis</name>
    <dbReference type="NCBI Taxonomy" id="104087"/>
    <lineage>
        <taxon>Bacteria</taxon>
        <taxon>Pseudomonadati</taxon>
        <taxon>Pseudomonadota</taxon>
        <taxon>Gammaproteobacteria</taxon>
        <taxon>Pseudomonadales</taxon>
        <taxon>Pseudomonadaceae</taxon>
        <taxon>Pseudomonas</taxon>
    </lineage>
</organism>
<reference evidence="2 3" key="1">
    <citation type="submission" date="2018-02" db="EMBL/GenBank/DDBJ databases">
        <title>Draft genome sequencing of Pseudomonas frederiksbergensis 11-D3.</title>
        <authorList>
            <person name="Zheng B.-X."/>
        </authorList>
    </citation>
    <scope>NUCLEOTIDE SEQUENCE [LARGE SCALE GENOMIC DNA]</scope>
    <source>
        <strain evidence="2 3">11-D3</strain>
    </source>
</reference>
<comment type="caution">
    <text evidence="2">The sequence shown here is derived from an EMBL/GenBank/DDBJ whole genome shotgun (WGS) entry which is preliminary data.</text>
</comment>
<accession>A0A2S8H5Y2</accession>
<gene>
    <name evidence="2" type="ORF">C5612_29185</name>
</gene>
<evidence type="ECO:0000259" key="1">
    <source>
        <dbReference type="Pfam" id="PF09836"/>
    </source>
</evidence>
<dbReference type="AlphaFoldDB" id="A0A2S8H5Y2"/>
<name>A0A2S8H5Y2_9PSED</name>
<dbReference type="InterPro" id="IPR044922">
    <property type="entry name" value="DUF2063_N_sf"/>
</dbReference>
<feature type="domain" description="Putative DNA-binding" evidence="1">
    <location>
        <begin position="3"/>
        <end position="94"/>
    </location>
</feature>